<feature type="compositionally biased region" description="Polar residues" evidence="1">
    <location>
        <begin position="268"/>
        <end position="282"/>
    </location>
</feature>
<feature type="compositionally biased region" description="Low complexity" evidence="1">
    <location>
        <begin position="919"/>
        <end position="934"/>
    </location>
</feature>
<accession>A0A438NJA3</accession>
<reference evidence="2 3" key="1">
    <citation type="submission" date="2017-03" db="EMBL/GenBank/DDBJ databases">
        <title>Genomes of endolithic fungi from Antarctica.</title>
        <authorList>
            <person name="Coleine C."/>
            <person name="Masonjones S."/>
            <person name="Stajich J.E."/>
        </authorList>
    </citation>
    <scope>NUCLEOTIDE SEQUENCE [LARGE SCALE GENOMIC DNA]</scope>
    <source>
        <strain evidence="2 3">CCFEE 6314</strain>
    </source>
</reference>
<protein>
    <submittedName>
        <fullName evidence="2">Uncharacterized protein</fullName>
    </submittedName>
</protein>
<feature type="region of interest" description="Disordered" evidence="1">
    <location>
        <begin position="919"/>
        <end position="949"/>
    </location>
</feature>
<organism evidence="2 3">
    <name type="scientific">Exophiala mesophila</name>
    <name type="common">Black yeast-like fungus</name>
    <dbReference type="NCBI Taxonomy" id="212818"/>
    <lineage>
        <taxon>Eukaryota</taxon>
        <taxon>Fungi</taxon>
        <taxon>Dikarya</taxon>
        <taxon>Ascomycota</taxon>
        <taxon>Pezizomycotina</taxon>
        <taxon>Eurotiomycetes</taxon>
        <taxon>Chaetothyriomycetidae</taxon>
        <taxon>Chaetothyriales</taxon>
        <taxon>Herpotrichiellaceae</taxon>
        <taxon>Exophiala</taxon>
    </lineage>
</organism>
<feature type="region of interest" description="Disordered" evidence="1">
    <location>
        <begin position="640"/>
        <end position="664"/>
    </location>
</feature>
<feature type="region of interest" description="Disordered" evidence="1">
    <location>
        <begin position="162"/>
        <end position="427"/>
    </location>
</feature>
<feature type="region of interest" description="Disordered" evidence="1">
    <location>
        <begin position="66"/>
        <end position="100"/>
    </location>
</feature>
<evidence type="ECO:0000313" key="2">
    <source>
        <dbReference type="EMBL" id="RVX75814.1"/>
    </source>
</evidence>
<dbReference type="VEuPathDB" id="FungiDB:PV10_01800"/>
<feature type="compositionally biased region" description="Acidic residues" evidence="1">
    <location>
        <begin position="199"/>
        <end position="208"/>
    </location>
</feature>
<feature type="compositionally biased region" description="Polar residues" evidence="1">
    <location>
        <begin position="229"/>
        <end position="238"/>
    </location>
</feature>
<comment type="caution">
    <text evidence="2">The sequence shown here is derived from an EMBL/GenBank/DDBJ whole genome shotgun (WGS) entry which is preliminary data.</text>
</comment>
<name>A0A438NJA3_EXOME</name>
<dbReference type="VEuPathDB" id="FungiDB:PV10_01801"/>
<feature type="region of interest" description="Disordered" evidence="1">
    <location>
        <begin position="718"/>
        <end position="746"/>
    </location>
</feature>
<dbReference type="OrthoDB" id="5333304at2759"/>
<feature type="compositionally biased region" description="Basic and acidic residues" evidence="1">
    <location>
        <begin position="283"/>
        <end position="303"/>
    </location>
</feature>
<feature type="region of interest" description="Disordered" evidence="1">
    <location>
        <begin position="131"/>
        <end position="150"/>
    </location>
</feature>
<feature type="compositionally biased region" description="Polar residues" evidence="1">
    <location>
        <begin position="172"/>
        <end position="183"/>
    </location>
</feature>
<feature type="compositionally biased region" description="Polar residues" evidence="1">
    <location>
        <begin position="85"/>
        <end position="94"/>
    </location>
</feature>
<dbReference type="Proteomes" id="UP000288859">
    <property type="component" value="Unassembled WGS sequence"/>
</dbReference>
<sequence>MAASVAPLRNGISPSVHQSHEALQYEKILQIRQEVFAGKHPRLSLPAPAPALQPFSQSHLAIPASISASASPSRRVTAQPGHDQPTPSSHNPMNVSEFDPVLLTKSDDLLRAENQLKRQRLEKQLKEQFEHKRLDARKRPAPAEAKPDFDLQALFSRVSELSKEFAKGEASGSESIDENSFYSSRAPDSVEEGQNSSGEDAEEGEADEPLGPRVSAVMGSPLRPDRGDNSTNVESVDSTKQDLPIVPNAMDMDDEEEEGEYSPPEATENYSLPANDISQPMQDSRDPRSRPLRRYSETDDNGRRPPSPYEGNMRVVRNHITSPVAPQPSRVSPLAVAKAPSISQNARQQRAARRDARRDSPPSPDDSQPSKKRKRLERQQDRQQKRSRRNGGYSPDAFIKEENVSPPPFHDVQPLGSGKLRPTGTERPIIIHDDEPIQESRYMPPPERYVESPMRLLPRQVEQLMPQSEPRVLSRSSVRPVRDEQNLRRVASLHNMRAEPIRDHTDPYVGSPTRARAASYARLGSPAPMGALPGQLREVVMDYERAPPEARVARTPAPIYREVYDDGEGGLRYVEPMPPPPLVERIVVDQYGRKLREIIQSEPAPLPRAMSVRRSAVEPQYEDYHSVRAGSVLLDAAPERTYTSDMPPPQASYRRQPEPIRGSVMPGGHHRDYVDALPGSGRAASVQLVDRRPAQEYYADERTEYHEPVRMASVRPPTTRYEAAPPPVDMISRGQSVRPPIGREGSVFIDDRTGARHEYVPAESVRYRAVEPEKRYIDAHGREIIALDRSMDGRTRHVVWDSCLIEFAVLGNTWLADVSVHAAMKSKSTSTSEETLEPTCSFTWFDCLSRPSSKQCEEQVHGERADGVEREMRIMYQQPHLVPPMKLTLFDPMPSTPTHIPPSQLSQWVSSGKASLRSSLSIRRQAPARPSISSPRPPLPENQDFPFRRPQHTYRPLELSIYMAENRLSDLPEFDKLSFTENGEIQLPQPAILRTKSEAFMHSRVSSLPEYTKPASMIEPRRMSRFRPNTSSTVISMSRPPSEYDALHSHPVSWASLPGLPPAIHMTGRTDPSVAILSPMQEEFSPPATSVVVDGVTLEFPQVESNRSLSCSYNMASPSEPQTGTTTTPAKGPKNFSKIGFGQEGGAAPGYFHPNYQTQKRISQWLSHKGHSTSISTVATAKTSSSSSSFSENRRKRAQFYQLSAVPPKPLSLWPKQHQRTLTESTVASTAASDMLSFEATSQTETTLTTPVDIYSRNGTVKNVSNGLRPILSGIPDVPPCYSDAVKQVDGANALIKEIGGPLRSPGVGVAF</sequence>
<evidence type="ECO:0000256" key="1">
    <source>
        <dbReference type="SAM" id="MobiDB-lite"/>
    </source>
</evidence>
<gene>
    <name evidence="2" type="ORF">B0A52_00170</name>
</gene>
<dbReference type="EMBL" id="NAJM01000001">
    <property type="protein sequence ID" value="RVX75814.1"/>
    <property type="molecule type" value="Genomic_DNA"/>
</dbReference>
<proteinExistence type="predicted"/>
<evidence type="ECO:0000313" key="3">
    <source>
        <dbReference type="Proteomes" id="UP000288859"/>
    </source>
</evidence>
<feature type="compositionally biased region" description="Acidic residues" evidence="1">
    <location>
        <begin position="251"/>
        <end position="260"/>
    </location>
</feature>